<proteinExistence type="predicted"/>
<feature type="region of interest" description="Disordered" evidence="10">
    <location>
        <begin position="1"/>
        <end position="30"/>
    </location>
</feature>
<evidence type="ECO:0000256" key="5">
    <source>
        <dbReference type="ARBA" id="ARBA00022573"/>
    </source>
</evidence>
<dbReference type="InterPro" id="IPR015422">
    <property type="entry name" value="PyrdxlP-dep_Trfase_small"/>
</dbReference>
<gene>
    <name evidence="12" type="primary">cobD</name>
    <name evidence="12" type="ORF">ACFSBJ_01030</name>
</gene>
<evidence type="ECO:0000256" key="1">
    <source>
        <dbReference type="ARBA" id="ARBA00001933"/>
    </source>
</evidence>
<dbReference type="GO" id="GO:0048472">
    <property type="term" value="F:threonine-phosphate decarboxylase activity"/>
    <property type="evidence" value="ECO:0007669"/>
    <property type="project" value="UniProtKB-EC"/>
</dbReference>
<dbReference type="Proteomes" id="UP001597075">
    <property type="component" value="Unassembled WGS sequence"/>
</dbReference>
<dbReference type="CDD" id="cd00609">
    <property type="entry name" value="AAT_like"/>
    <property type="match status" value="1"/>
</dbReference>
<dbReference type="EC" id="4.1.1.81" evidence="4"/>
<keyword evidence="13" id="KW-1185">Reference proteome</keyword>
<comment type="cofactor">
    <cofactor evidence="1">
        <name>pyridoxal 5'-phosphate</name>
        <dbReference type="ChEBI" id="CHEBI:597326"/>
    </cofactor>
</comment>
<evidence type="ECO:0000256" key="2">
    <source>
        <dbReference type="ARBA" id="ARBA00003444"/>
    </source>
</evidence>
<keyword evidence="5" id="KW-0169">Cobalamin biosynthesis</keyword>
<comment type="pathway">
    <text evidence="3">Cofactor biosynthesis; adenosylcobalamin biosynthesis.</text>
</comment>
<name>A0ABD6CUB9_9EURY</name>
<dbReference type="InterPro" id="IPR004839">
    <property type="entry name" value="Aminotransferase_I/II_large"/>
</dbReference>
<dbReference type="AlphaFoldDB" id="A0ABD6CUB9"/>
<dbReference type="PANTHER" id="PTHR42885">
    <property type="entry name" value="HISTIDINOL-PHOSPHATE AMINOTRANSFERASE-RELATED"/>
    <property type="match status" value="1"/>
</dbReference>
<evidence type="ECO:0000256" key="7">
    <source>
        <dbReference type="ARBA" id="ARBA00023239"/>
    </source>
</evidence>
<dbReference type="InterPro" id="IPR004838">
    <property type="entry name" value="NHTrfase_class1_PyrdxlP-BS"/>
</dbReference>
<evidence type="ECO:0000256" key="8">
    <source>
        <dbReference type="ARBA" id="ARBA00029996"/>
    </source>
</evidence>
<comment type="caution">
    <text evidence="12">The sequence shown here is derived from an EMBL/GenBank/DDBJ whole genome shotgun (WGS) entry which is preliminary data.</text>
</comment>
<accession>A0ABD6CUB9</accession>
<evidence type="ECO:0000256" key="9">
    <source>
        <dbReference type="ARBA" id="ARBA00048531"/>
    </source>
</evidence>
<evidence type="ECO:0000313" key="12">
    <source>
        <dbReference type="EMBL" id="MFD1632333.1"/>
    </source>
</evidence>
<comment type="function">
    <text evidence="2">Decarboxylates L-threonine-O-3-phosphate to yield (R)-1-amino-2-propanol O-2-phosphate, the precursor for the linkage between the nucleotide loop and the corrin ring in cobalamin.</text>
</comment>
<dbReference type="Gene3D" id="3.90.1150.10">
    <property type="entry name" value="Aspartate Aminotransferase, domain 1"/>
    <property type="match status" value="1"/>
</dbReference>
<evidence type="ECO:0000259" key="11">
    <source>
        <dbReference type="Pfam" id="PF00155"/>
    </source>
</evidence>
<evidence type="ECO:0000313" key="13">
    <source>
        <dbReference type="Proteomes" id="UP001597075"/>
    </source>
</evidence>
<reference evidence="12 13" key="1">
    <citation type="journal article" date="2019" name="Int. J. Syst. Evol. Microbiol.">
        <title>The Global Catalogue of Microorganisms (GCM) 10K type strain sequencing project: providing services to taxonomists for standard genome sequencing and annotation.</title>
        <authorList>
            <consortium name="The Broad Institute Genomics Platform"/>
            <consortium name="The Broad Institute Genome Sequencing Center for Infectious Disease"/>
            <person name="Wu L."/>
            <person name="Ma J."/>
        </authorList>
    </citation>
    <scope>NUCLEOTIDE SEQUENCE [LARGE SCALE GENOMIC DNA]</scope>
    <source>
        <strain evidence="12 13">CGMCC 1.10594</strain>
    </source>
</reference>
<comment type="catalytic activity">
    <reaction evidence="9">
        <text>O-phospho-L-threonine + H(+) = (R)-1-aminopropan-2-yl phosphate + CO2</text>
        <dbReference type="Rhea" id="RHEA:11492"/>
        <dbReference type="ChEBI" id="CHEBI:15378"/>
        <dbReference type="ChEBI" id="CHEBI:16526"/>
        <dbReference type="ChEBI" id="CHEBI:58563"/>
        <dbReference type="ChEBI" id="CHEBI:58675"/>
        <dbReference type="EC" id="4.1.1.81"/>
    </reaction>
</comment>
<evidence type="ECO:0000256" key="6">
    <source>
        <dbReference type="ARBA" id="ARBA00022898"/>
    </source>
</evidence>
<dbReference type="InterPro" id="IPR015424">
    <property type="entry name" value="PyrdxlP-dep_Trfase"/>
</dbReference>
<dbReference type="GO" id="GO:0009236">
    <property type="term" value="P:cobalamin biosynthetic process"/>
    <property type="evidence" value="ECO:0007669"/>
    <property type="project" value="UniProtKB-KW"/>
</dbReference>
<dbReference type="NCBIfam" id="TIGR01140">
    <property type="entry name" value="L_thr_O3P_dcar"/>
    <property type="match status" value="1"/>
</dbReference>
<dbReference type="PANTHER" id="PTHR42885:SF1">
    <property type="entry name" value="THREONINE-PHOSPHATE DECARBOXYLASE"/>
    <property type="match status" value="1"/>
</dbReference>
<dbReference type="InterPro" id="IPR005860">
    <property type="entry name" value="CobD"/>
</dbReference>
<keyword evidence="6" id="KW-0663">Pyridoxal phosphate</keyword>
<dbReference type="Pfam" id="PF00155">
    <property type="entry name" value="Aminotran_1_2"/>
    <property type="match status" value="1"/>
</dbReference>
<dbReference type="Gene3D" id="3.40.640.10">
    <property type="entry name" value="Type I PLP-dependent aspartate aminotransferase-like (Major domain)"/>
    <property type="match status" value="1"/>
</dbReference>
<dbReference type="SUPFAM" id="SSF53383">
    <property type="entry name" value="PLP-dependent transferases"/>
    <property type="match status" value="1"/>
</dbReference>
<dbReference type="EMBL" id="JBHUDL010000004">
    <property type="protein sequence ID" value="MFD1632333.1"/>
    <property type="molecule type" value="Genomic_DNA"/>
</dbReference>
<organism evidence="12 13">
    <name type="scientific">Haloplanus ruber</name>
    <dbReference type="NCBI Taxonomy" id="869892"/>
    <lineage>
        <taxon>Archaea</taxon>
        <taxon>Methanobacteriati</taxon>
        <taxon>Methanobacteriota</taxon>
        <taxon>Stenosarchaea group</taxon>
        <taxon>Halobacteria</taxon>
        <taxon>Halobacteriales</taxon>
        <taxon>Haloferacaceae</taxon>
        <taxon>Haloplanus</taxon>
    </lineage>
</organism>
<dbReference type="RefSeq" id="WP_256406368.1">
    <property type="nucleotide sequence ID" value="NZ_CP187151.1"/>
</dbReference>
<keyword evidence="7 12" id="KW-0456">Lyase</keyword>
<protein>
    <recommendedName>
        <fullName evidence="4">threonine-phosphate decarboxylase</fullName>
        <ecNumber evidence="4">4.1.1.81</ecNumber>
    </recommendedName>
    <alternativeName>
        <fullName evidence="8">L-threonine-O-3-phosphate decarboxylase</fullName>
    </alternativeName>
</protein>
<evidence type="ECO:0000256" key="3">
    <source>
        <dbReference type="ARBA" id="ARBA00004953"/>
    </source>
</evidence>
<dbReference type="PROSITE" id="PS00105">
    <property type="entry name" value="AA_TRANSFER_CLASS_1"/>
    <property type="match status" value="1"/>
</dbReference>
<evidence type="ECO:0000256" key="10">
    <source>
        <dbReference type="SAM" id="MobiDB-lite"/>
    </source>
</evidence>
<evidence type="ECO:0000256" key="4">
    <source>
        <dbReference type="ARBA" id="ARBA00012285"/>
    </source>
</evidence>
<dbReference type="InterPro" id="IPR015421">
    <property type="entry name" value="PyrdxlP-dep_Trfase_major"/>
</dbReference>
<sequence>MDPDAVADVERVPHGGAADSSLLDFSANTNPERPPGVASVYESAYGAATQYPSDDYCAFRTAAGEYLGCEPLSVVPTAGGSEALRLTVAVTLSPGDDTLLPKPSFGEYEREVRLQGAEPTFVDHDRLLRTDPDPYEMVVVCNPNNPTGDAYPRADLRAYAQECRAADTVLLVDEAFLDFTDHRTLAGEPGVVVARSLTKMFGLPGLRAGMAVATGDLHDRLDAARPAWGLSTPAADVGTYCLRQTKFVAETRDRVRRERARMADALDPAYGVRPSAAPFLLLDVGDRAVADVLTAARADGIVLRDATTFRGLNSHVRVAIRRPAENDRLLETLRD</sequence>
<feature type="domain" description="Aminotransferase class I/classII large" evidence="11">
    <location>
        <begin position="42"/>
        <end position="333"/>
    </location>
</feature>